<feature type="transmembrane region" description="Helical" evidence="1">
    <location>
        <begin position="22"/>
        <end position="47"/>
    </location>
</feature>
<protein>
    <submittedName>
        <fullName evidence="2">Uncharacterized protein</fullName>
    </submittedName>
</protein>
<proteinExistence type="predicted"/>
<dbReference type="RefSeq" id="WP_190289808.1">
    <property type="nucleotide sequence ID" value="NZ_JABFCZ010000003.1"/>
</dbReference>
<reference evidence="2" key="1">
    <citation type="submission" date="2020-05" db="EMBL/GenBank/DDBJ databases">
        <title>Identification of trans-AT polyketide cluster in two marine bacteria, producers of a novel glutaramide-containing polyketide sesbanimide D and analogs.</title>
        <authorList>
            <person name="Kacar D."/>
            <person name="Rodriguez P."/>
            <person name="Canedo L."/>
            <person name="Gonzalez E."/>
            <person name="Galan B."/>
            <person name="De La Calle F."/>
            <person name="Garcia J.L."/>
        </authorList>
    </citation>
    <scope>NUCLEOTIDE SEQUENCE</scope>
    <source>
        <strain evidence="2">PHM038</strain>
    </source>
</reference>
<sequence>MTAQAIQASEASTMREIAQDPWLMTALGLGMLLTGFFFFAHACCFGADAAMLKSLSVICSSAG</sequence>
<gene>
    <name evidence="2" type="ORF">HK439_02570</name>
</gene>
<accession>A0A926NVZ6</accession>
<dbReference type="Proteomes" id="UP000598467">
    <property type="component" value="Unassembled WGS sequence"/>
</dbReference>
<evidence type="ECO:0000313" key="3">
    <source>
        <dbReference type="Proteomes" id="UP000598467"/>
    </source>
</evidence>
<name>A0A926NVZ6_9HYPH</name>
<evidence type="ECO:0000313" key="2">
    <source>
        <dbReference type="EMBL" id="MBD1545130.1"/>
    </source>
</evidence>
<dbReference type="AlphaFoldDB" id="A0A926NVZ6"/>
<comment type="caution">
    <text evidence="2">The sequence shown here is derived from an EMBL/GenBank/DDBJ whole genome shotgun (WGS) entry which is preliminary data.</text>
</comment>
<keyword evidence="1" id="KW-0812">Transmembrane</keyword>
<keyword evidence="1" id="KW-1133">Transmembrane helix</keyword>
<keyword evidence="1" id="KW-0472">Membrane</keyword>
<organism evidence="2 3">
    <name type="scientific">Roseibium aggregatum</name>
    <dbReference type="NCBI Taxonomy" id="187304"/>
    <lineage>
        <taxon>Bacteria</taxon>
        <taxon>Pseudomonadati</taxon>
        <taxon>Pseudomonadota</taxon>
        <taxon>Alphaproteobacteria</taxon>
        <taxon>Hyphomicrobiales</taxon>
        <taxon>Stappiaceae</taxon>
        <taxon>Roseibium</taxon>
    </lineage>
</organism>
<evidence type="ECO:0000256" key="1">
    <source>
        <dbReference type="SAM" id="Phobius"/>
    </source>
</evidence>
<dbReference type="EMBL" id="JABFCZ010000003">
    <property type="protein sequence ID" value="MBD1545130.1"/>
    <property type="molecule type" value="Genomic_DNA"/>
</dbReference>